<proteinExistence type="predicted"/>
<sequence length="126" mass="13500">MSLDAGGAPCRRRRLLRRSASASLLFFCSIFVSSFSISFCNSLIPVLSMDTYGSSRQPASPPPRFNPRRSLVGLSHSRPPISSTEYMSGSPSVVSFLLSPPLLPLLAAKSPQSVDLNPSDLNSTPS</sequence>
<feature type="region of interest" description="Disordered" evidence="1">
    <location>
        <begin position="51"/>
        <end position="71"/>
    </location>
</feature>
<dbReference type="AlphaFoldDB" id="A0A816ZAG2"/>
<evidence type="ECO:0000256" key="2">
    <source>
        <dbReference type="SAM" id="Phobius"/>
    </source>
</evidence>
<evidence type="ECO:0000256" key="1">
    <source>
        <dbReference type="SAM" id="MobiDB-lite"/>
    </source>
</evidence>
<keyword evidence="2" id="KW-0812">Transmembrane</keyword>
<feature type="transmembrane region" description="Helical" evidence="2">
    <location>
        <begin position="20"/>
        <end position="39"/>
    </location>
</feature>
<organism evidence="3">
    <name type="scientific">Brassica napus</name>
    <name type="common">Rape</name>
    <dbReference type="NCBI Taxonomy" id="3708"/>
    <lineage>
        <taxon>Eukaryota</taxon>
        <taxon>Viridiplantae</taxon>
        <taxon>Streptophyta</taxon>
        <taxon>Embryophyta</taxon>
        <taxon>Tracheophyta</taxon>
        <taxon>Spermatophyta</taxon>
        <taxon>Magnoliopsida</taxon>
        <taxon>eudicotyledons</taxon>
        <taxon>Gunneridae</taxon>
        <taxon>Pentapetalae</taxon>
        <taxon>rosids</taxon>
        <taxon>malvids</taxon>
        <taxon>Brassicales</taxon>
        <taxon>Brassicaceae</taxon>
        <taxon>Brassiceae</taxon>
        <taxon>Brassica</taxon>
    </lineage>
</organism>
<dbReference type="EMBL" id="HG994361">
    <property type="protein sequence ID" value="CAF2194450.1"/>
    <property type="molecule type" value="Genomic_DNA"/>
</dbReference>
<keyword evidence="2" id="KW-1133">Transmembrane helix</keyword>
<protein>
    <submittedName>
        <fullName evidence="3">(rape) hypothetical protein</fullName>
    </submittedName>
</protein>
<keyword evidence="2" id="KW-0472">Membrane</keyword>
<accession>A0A816ZAG2</accession>
<dbReference type="Proteomes" id="UP001295469">
    <property type="component" value="Chromosome A07"/>
</dbReference>
<reference evidence="3" key="1">
    <citation type="submission" date="2021-01" db="EMBL/GenBank/DDBJ databases">
        <authorList>
            <consortium name="Genoscope - CEA"/>
            <person name="William W."/>
        </authorList>
    </citation>
    <scope>NUCLEOTIDE SEQUENCE</scope>
</reference>
<gene>
    <name evidence="3" type="ORF">DARMORV10_A07P37020.1</name>
</gene>
<evidence type="ECO:0000313" key="3">
    <source>
        <dbReference type="EMBL" id="CAF2194450.1"/>
    </source>
</evidence>
<name>A0A816ZAG2_BRANA</name>